<dbReference type="EMBL" id="VSRR010001064">
    <property type="protein sequence ID" value="MPC22227.1"/>
    <property type="molecule type" value="Genomic_DNA"/>
</dbReference>
<feature type="region of interest" description="Disordered" evidence="1">
    <location>
        <begin position="64"/>
        <end position="92"/>
    </location>
</feature>
<protein>
    <submittedName>
        <fullName evidence="2">Uncharacterized protein</fullName>
    </submittedName>
</protein>
<reference evidence="2 3" key="1">
    <citation type="submission" date="2019-05" db="EMBL/GenBank/DDBJ databases">
        <title>Another draft genome of Portunus trituberculatus and its Hox gene families provides insights of decapod evolution.</title>
        <authorList>
            <person name="Jeong J.-H."/>
            <person name="Song I."/>
            <person name="Kim S."/>
            <person name="Choi T."/>
            <person name="Kim D."/>
            <person name="Ryu S."/>
            <person name="Kim W."/>
        </authorList>
    </citation>
    <scope>NUCLEOTIDE SEQUENCE [LARGE SCALE GENOMIC DNA]</scope>
    <source>
        <tissue evidence="2">Muscle</tissue>
    </source>
</reference>
<comment type="caution">
    <text evidence="2">The sequence shown here is derived from an EMBL/GenBank/DDBJ whole genome shotgun (WGS) entry which is preliminary data.</text>
</comment>
<accession>A0A5B7DM72</accession>
<evidence type="ECO:0000313" key="3">
    <source>
        <dbReference type="Proteomes" id="UP000324222"/>
    </source>
</evidence>
<name>A0A5B7DM72_PORTR</name>
<evidence type="ECO:0000256" key="1">
    <source>
        <dbReference type="SAM" id="MobiDB-lite"/>
    </source>
</evidence>
<keyword evidence="3" id="KW-1185">Reference proteome</keyword>
<proteinExistence type="predicted"/>
<feature type="compositionally biased region" description="Basic and acidic residues" evidence="1">
    <location>
        <begin position="64"/>
        <end position="79"/>
    </location>
</feature>
<organism evidence="2 3">
    <name type="scientific">Portunus trituberculatus</name>
    <name type="common">Swimming crab</name>
    <name type="synonym">Neptunus trituberculatus</name>
    <dbReference type="NCBI Taxonomy" id="210409"/>
    <lineage>
        <taxon>Eukaryota</taxon>
        <taxon>Metazoa</taxon>
        <taxon>Ecdysozoa</taxon>
        <taxon>Arthropoda</taxon>
        <taxon>Crustacea</taxon>
        <taxon>Multicrustacea</taxon>
        <taxon>Malacostraca</taxon>
        <taxon>Eumalacostraca</taxon>
        <taxon>Eucarida</taxon>
        <taxon>Decapoda</taxon>
        <taxon>Pleocyemata</taxon>
        <taxon>Brachyura</taxon>
        <taxon>Eubrachyura</taxon>
        <taxon>Portunoidea</taxon>
        <taxon>Portunidae</taxon>
        <taxon>Portuninae</taxon>
        <taxon>Portunus</taxon>
    </lineage>
</organism>
<feature type="compositionally biased region" description="Basic residues" evidence="1">
    <location>
        <begin position="83"/>
        <end position="92"/>
    </location>
</feature>
<dbReference type="Proteomes" id="UP000324222">
    <property type="component" value="Unassembled WGS sequence"/>
</dbReference>
<dbReference type="AlphaFoldDB" id="A0A5B7DM72"/>
<evidence type="ECO:0000313" key="2">
    <source>
        <dbReference type="EMBL" id="MPC22227.1"/>
    </source>
</evidence>
<sequence length="147" mass="17047">MQLPLPSLPPPYTFLYSASPFAEQNFSKNSKYTRGVERRQLKKPLGLSISYGVWMLRHGAKMEGREAEEKTRIRRKQGEIGHIGKRKKRKDGRGIRCKILKRAKRKEGREEKNHAKVMKWKRHGLYLNVDNAGSLVNTGERSGCDRR</sequence>
<gene>
    <name evidence="2" type="ORF">E2C01_015237</name>
</gene>